<protein>
    <recommendedName>
        <fullName evidence="2">histidine kinase</fullName>
        <ecNumber evidence="2">2.7.13.3</ecNumber>
    </recommendedName>
</protein>
<dbReference type="InterPro" id="IPR011006">
    <property type="entry name" value="CheY-like_superfamily"/>
</dbReference>
<dbReference type="InterPro" id="IPR000014">
    <property type="entry name" value="PAS"/>
</dbReference>
<evidence type="ECO:0000313" key="10">
    <source>
        <dbReference type="Proteomes" id="UP001236569"/>
    </source>
</evidence>
<gene>
    <name evidence="9" type="ORF">QM480_03915</name>
</gene>
<dbReference type="InterPro" id="IPR035965">
    <property type="entry name" value="PAS-like_dom_sf"/>
</dbReference>
<dbReference type="InterPro" id="IPR001789">
    <property type="entry name" value="Sig_transdc_resp-reg_receiver"/>
</dbReference>
<dbReference type="PROSITE" id="PS50110">
    <property type="entry name" value="RESPONSE_REGULATORY"/>
    <property type="match status" value="1"/>
</dbReference>
<evidence type="ECO:0000256" key="4">
    <source>
        <dbReference type="ARBA" id="ARBA00022679"/>
    </source>
</evidence>
<dbReference type="NCBIfam" id="TIGR00229">
    <property type="entry name" value="sensory_box"/>
    <property type="match status" value="1"/>
</dbReference>
<dbReference type="SMART" id="SM00091">
    <property type="entry name" value="PAS"/>
    <property type="match status" value="1"/>
</dbReference>
<feature type="domain" description="Response regulatory" evidence="7">
    <location>
        <begin position="9"/>
        <end position="127"/>
    </location>
</feature>
<dbReference type="InterPro" id="IPR052162">
    <property type="entry name" value="Sensor_kinase/Photoreceptor"/>
</dbReference>
<evidence type="ECO:0000259" key="8">
    <source>
        <dbReference type="PROSITE" id="PS50112"/>
    </source>
</evidence>
<dbReference type="PANTHER" id="PTHR43304">
    <property type="entry name" value="PHYTOCHROME-LIKE PROTEIN CPH1"/>
    <property type="match status" value="1"/>
</dbReference>
<accession>A0ABT6YJY3</accession>
<keyword evidence="3 6" id="KW-0597">Phosphoprotein</keyword>
<evidence type="ECO:0000256" key="2">
    <source>
        <dbReference type="ARBA" id="ARBA00012438"/>
    </source>
</evidence>
<sequence length="336" mass="39089">MLRDNHPYKILVIEDNMGDYILISDYLHEMIREPQITHCKTFKQAKLWITNPEITFDIILLDMQLPDKSGQSLLEAILPISKDCPIIILSGNSDLMFSIKSISLGVDDYIIKDDLRPTTLYKGIIYCLERRKKKQELKDSEERYNQLFDLSPQPMWVYDLDTLEFININMAAVSHYGYSRSEFLSMKITDIRPSEEVSVLLDDINNVRQNHPYFISGIFKHLKKNGEIIMVEIRANSITYNGRNARIILANDITEELKYIESIEIQNKKLSEIAWIQSHLVRAPLARIMGLIQMLELDPDMGTEERSMFFEHMITSAHELDKLILEITQKTSAMQQ</sequence>
<feature type="modified residue" description="4-aspartylphosphate" evidence="6">
    <location>
        <position position="62"/>
    </location>
</feature>
<organism evidence="9 10">
    <name type="scientific">Flectobacillus longus</name>
    <dbReference type="NCBI Taxonomy" id="2984207"/>
    <lineage>
        <taxon>Bacteria</taxon>
        <taxon>Pseudomonadati</taxon>
        <taxon>Bacteroidota</taxon>
        <taxon>Cytophagia</taxon>
        <taxon>Cytophagales</taxon>
        <taxon>Flectobacillaceae</taxon>
        <taxon>Flectobacillus</taxon>
    </lineage>
</organism>
<dbReference type="PANTHER" id="PTHR43304:SF1">
    <property type="entry name" value="PAC DOMAIN-CONTAINING PROTEIN"/>
    <property type="match status" value="1"/>
</dbReference>
<proteinExistence type="predicted"/>
<dbReference type="EMBL" id="JASHID010000002">
    <property type="protein sequence ID" value="MDI9863456.1"/>
    <property type="molecule type" value="Genomic_DNA"/>
</dbReference>
<comment type="caution">
    <text evidence="9">The sequence shown here is derived from an EMBL/GenBank/DDBJ whole genome shotgun (WGS) entry which is preliminary data.</text>
</comment>
<name>A0ABT6YJY3_9BACT</name>
<evidence type="ECO:0000256" key="1">
    <source>
        <dbReference type="ARBA" id="ARBA00000085"/>
    </source>
</evidence>
<dbReference type="Gene3D" id="1.10.287.130">
    <property type="match status" value="1"/>
</dbReference>
<evidence type="ECO:0000256" key="6">
    <source>
        <dbReference type="PROSITE-ProRule" id="PRU00169"/>
    </source>
</evidence>
<dbReference type="Proteomes" id="UP001236569">
    <property type="component" value="Unassembled WGS sequence"/>
</dbReference>
<reference evidence="9 10" key="1">
    <citation type="submission" date="2023-05" db="EMBL/GenBank/DDBJ databases">
        <title>Novel species of genus Flectobacillus isolated from stream in China.</title>
        <authorList>
            <person name="Lu H."/>
        </authorList>
    </citation>
    <scope>NUCLEOTIDE SEQUENCE [LARGE SCALE GENOMIC DNA]</scope>
    <source>
        <strain evidence="9 10">DC10W</strain>
    </source>
</reference>
<keyword evidence="10" id="KW-1185">Reference proteome</keyword>
<dbReference type="RefSeq" id="WP_283368753.1">
    <property type="nucleotide sequence ID" value="NZ_JASHID010000002.1"/>
</dbReference>
<dbReference type="SUPFAM" id="SSF52172">
    <property type="entry name" value="CheY-like"/>
    <property type="match status" value="1"/>
</dbReference>
<dbReference type="SUPFAM" id="SSF55785">
    <property type="entry name" value="PYP-like sensor domain (PAS domain)"/>
    <property type="match status" value="1"/>
</dbReference>
<dbReference type="Pfam" id="PF00072">
    <property type="entry name" value="Response_reg"/>
    <property type="match status" value="1"/>
</dbReference>
<dbReference type="CDD" id="cd00082">
    <property type="entry name" value="HisKA"/>
    <property type="match status" value="1"/>
</dbReference>
<dbReference type="InterPro" id="IPR003661">
    <property type="entry name" value="HisK_dim/P_dom"/>
</dbReference>
<evidence type="ECO:0000256" key="5">
    <source>
        <dbReference type="ARBA" id="ARBA00022777"/>
    </source>
</evidence>
<dbReference type="PROSITE" id="PS50112">
    <property type="entry name" value="PAS"/>
    <property type="match status" value="1"/>
</dbReference>
<dbReference type="CDD" id="cd00156">
    <property type="entry name" value="REC"/>
    <property type="match status" value="1"/>
</dbReference>
<keyword evidence="5" id="KW-0418">Kinase</keyword>
<dbReference type="Pfam" id="PF13426">
    <property type="entry name" value="PAS_9"/>
    <property type="match status" value="1"/>
</dbReference>
<evidence type="ECO:0000259" key="7">
    <source>
        <dbReference type="PROSITE" id="PS50110"/>
    </source>
</evidence>
<dbReference type="EC" id="2.7.13.3" evidence="2"/>
<evidence type="ECO:0000313" key="9">
    <source>
        <dbReference type="EMBL" id="MDI9863456.1"/>
    </source>
</evidence>
<feature type="domain" description="PAS" evidence="8">
    <location>
        <begin position="140"/>
        <end position="211"/>
    </location>
</feature>
<dbReference type="SMART" id="SM00448">
    <property type="entry name" value="REC"/>
    <property type="match status" value="1"/>
</dbReference>
<dbReference type="InterPro" id="IPR036097">
    <property type="entry name" value="HisK_dim/P_sf"/>
</dbReference>
<dbReference type="SUPFAM" id="SSF47384">
    <property type="entry name" value="Homodimeric domain of signal transducing histidine kinase"/>
    <property type="match status" value="1"/>
</dbReference>
<dbReference type="Gene3D" id="3.30.450.20">
    <property type="entry name" value="PAS domain"/>
    <property type="match status" value="1"/>
</dbReference>
<dbReference type="Gene3D" id="3.40.50.2300">
    <property type="match status" value="1"/>
</dbReference>
<evidence type="ECO:0000256" key="3">
    <source>
        <dbReference type="ARBA" id="ARBA00022553"/>
    </source>
</evidence>
<keyword evidence="4" id="KW-0808">Transferase</keyword>
<comment type="catalytic activity">
    <reaction evidence="1">
        <text>ATP + protein L-histidine = ADP + protein N-phospho-L-histidine.</text>
        <dbReference type="EC" id="2.7.13.3"/>
    </reaction>
</comment>